<evidence type="ECO:0000313" key="2">
    <source>
        <dbReference type="Proteomes" id="UP001054945"/>
    </source>
</evidence>
<sequence>MRYKDELKDKIAEISNQHKEDIRIKLAGEQLKIFPANSDVHRSIARYLTEQQLKYYVITPKTNARSKAVLKGLPV</sequence>
<reference evidence="1 2" key="1">
    <citation type="submission" date="2021-06" db="EMBL/GenBank/DDBJ databases">
        <title>Caerostris extrusa draft genome.</title>
        <authorList>
            <person name="Kono N."/>
            <person name="Arakawa K."/>
        </authorList>
    </citation>
    <scope>NUCLEOTIDE SEQUENCE [LARGE SCALE GENOMIC DNA]</scope>
</reference>
<proteinExistence type="predicted"/>
<dbReference type="AlphaFoldDB" id="A0AAV4XC28"/>
<name>A0AAV4XC28_CAEEX</name>
<protein>
    <submittedName>
        <fullName evidence="1">Uncharacterized protein</fullName>
    </submittedName>
</protein>
<organism evidence="1 2">
    <name type="scientific">Caerostris extrusa</name>
    <name type="common">Bark spider</name>
    <name type="synonym">Caerostris bankana</name>
    <dbReference type="NCBI Taxonomy" id="172846"/>
    <lineage>
        <taxon>Eukaryota</taxon>
        <taxon>Metazoa</taxon>
        <taxon>Ecdysozoa</taxon>
        <taxon>Arthropoda</taxon>
        <taxon>Chelicerata</taxon>
        <taxon>Arachnida</taxon>
        <taxon>Araneae</taxon>
        <taxon>Araneomorphae</taxon>
        <taxon>Entelegynae</taxon>
        <taxon>Araneoidea</taxon>
        <taxon>Araneidae</taxon>
        <taxon>Caerostris</taxon>
    </lineage>
</organism>
<dbReference type="EMBL" id="BPLR01017453">
    <property type="protein sequence ID" value="GIY91745.1"/>
    <property type="molecule type" value="Genomic_DNA"/>
</dbReference>
<comment type="caution">
    <text evidence="1">The sequence shown here is derived from an EMBL/GenBank/DDBJ whole genome shotgun (WGS) entry which is preliminary data.</text>
</comment>
<accession>A0AAV4XC28</accession>
<evidence type="ECO:0000313" key="1">
    <source>
        <dbReference type="EMBL" id="GIY91745.1"/>
    </source>
</evidence>
<feature type="non-terminal residue" evidence="1">
    <location>
        <position position="75"/>
    </location>
</feature>
<keyword evidence="2" id="KW-1185">Reference proteome</keyword>
<gene>
    <name evidence="1" type="ORF">CEXT_274001</name>
</gene>
<dbReference type="Proteomes" id="UP001054945">
    <property type="component" value="Unassembled WGS sequence"/>
</dbReference>